<organism evidence="2 3">
    <name type="scientific">Globodera pallida</name>
    <name type="common">Potato cyst nematode worm</name>
    <name type="synonym">Heterodera pallida</name>
    <dbReference type="NCBI Taxonomy" id="36090"/>
    <lineage>
        <taxon>Eukaryota</taxon>
        <taxon>Metazoa</taxon>
        <taxon>Ecdysozoa</taxon>
        <taxon>Nematoda</taxon>
        <taxon>Chromadorea</taxon>
        <taxon>Rhabditida</taxon>
        <taxon>Tylenchina</taxon>
        <taxon>Tylenchomorpha</taxon>
        <taxon>Tylenchoidea</taxon>
        <taxon>Heteroderidae</taxon>
        <taxon>Heteroderinae</taxon>
        <taxon>Globodera</taxon>
    </lineage>
</organism>
<dbReference type="Proteomes" id="UP000050741">
    <property type="component" value="Unassembled WGS sequence"/>
</dbReference>
<feature type="region of interest" description="Disordered" evidence="1">
    <location>
        <begin position="94"/>
        <end position="117"/>
    </location>
</feature>
<evidence type="ECO:0000313" key="2">
    <source>
        <dbReference type="Proteomes" id="UP000050741"/>
    </source>
</evidence>
<proteinExistence type="predicted"/>
<reference evidence="2" key="1">
    <citation type="submission" date="2014-05" db="EMBL/GenBank/DDBJ databases">
        <title>The genome and life-stage specific transcriptomes of Globodera pallida elucidate key aspects of plant parasitism by a cyst nematode.</title>
        <authorList>
            <person name="Cotton J.A."/>
            <person name="Lilley C.J."/>
            <person name="Jones L.M."/>
            <person name="Kikuchi T."/>
            <person name="Reid A.J."/>
            <person name="Thorpe P."/>
            <person name="Tsai I.J."/>
            <person name="Beasley H."/>
            <person name="Blok V."/>
            <person name="Cock P.J.A."/>
            <person name="Van den Akker S.E."/>
            <person name="Holroyd N."/>
            <person name="Hunt M."/>
            <person name="Mantelin S."/>
            <person name="Naghra H."/>
            <person name="Pain A."/>
            <person name="Palomares-Rius J.E."/>
            <person name="Zarowiecki M."/>
            <person name="Berriman M."/>
            <person name="Jones J.T."/>
            <person name="Urwin P.E."/>
        </authorList>
    </citation>
    <scope>NUCLEOTIDE SEQUENCE [LARGE SCALE GENOMIC DNA]</scope>
    <source>
        <strain evidence="2">Lindley</strain>
    </source>
</reference>
<evidence type="ECO:0000313" key="3">
    <source>
        <dbReference type="WBParaSite" id="GPLIN_000385200"/>
    </source>
</evidence>
<reference evidence="3" key="2">
    <citation type="submission" date="2016-06" db="UniProtKB">
        <authorList>
            <consortium name="WormBaseParasite"/>
        </authorList>
    </citation>
    <scope>IDENTIFICATION</scope>
</reference>
<sequence>MFGITEIAAEVFSKLLTNRLFLLRKLYPLENVPMTHFYCGCGATLVEEFSFRCNDVDAHGNEFKHFASKITLDNALKKHFDRSTILQSFAEHVPRSSSPWMNKCPDGPPIDNNTTDA</sequence>
<protein>
    <submittedName>
        <fullName evidence="3">Uncharacterized protein</fullName>
    </submittedName>
</protein>
<evidence type="ECO:0000256" key="1">
    <source>
        <dbReference type="SAM" id="MobiDB-lite"/>
    </source>
</evidence>
<accession>A0A183BTB6</accession>
<dbReference type="AlphaFoldDB" id="A0A183BTB6"/>
<name>A0A183BTB6_GLOPA</name>
<dbReference type="WBParaSite" id="GPLIN_000385200">
    <property type="protein sequence ID" value="GPLIN_000385200"/>
    <property type="gene ID" value="GPLIN_000385200"/>
</dbReference>
<keyword evidence="2" id="KW-1185">Reference proteome</keyword>